<dbReference type="SUPFAM" id="SSF51445">
    <property type="entry name" value="(Trans)glycosidases"/>
    <property type="match status" value="1"/>
</dbReference>
<dbReference type="EMBL" id="WRXO01000004">
    <property type="protein sequence ID" value="MVT42081.1"/>
    <property type="molecule type" value="Genomic_DNA"/>
</dbReference>
<dbReference type="AlphaFoldDB" id="A0A6N8JC15"/>
<dbReference type="InterPro" id="IPR017853">
    <property type="entry name" value="GH"/>
</dbReference>
<dbReference type="Proteomes" id="UP000468388">
    <property type="component" value="Unassembled WGS sequence"/>
</dbReference>
<dbReference type="OrthoDB" id="795496at2"/>
<evidence type="ECO:0000313" key="3">
    <source>
        <dbReference type="EMBL" id="MVT42081.1"/>
    </source>
</evidence>
<dbReference type="GO" id="GO:0004415">
    <property type="term" value="F:hyalurononglucosaminidase activity"/>
    <property type="evidence" value="ECO:0007669"/>
    <property type="project" value="InterPro"/>
</dbReference>
<dbReference type="Gene3D" id="3.20.20.70">
    <property type="entry name" value="Aldolase class I"/>
    <property type="match status" value="1"/>
</dbReference>
<reference evidence="3 4" key="1">
    <citation type="submission" date="2019-12" db="EMBL/GenBank/DDBJ databases">
        <title>The draft genomic sequence of strain Chitinophaga oryziterrae JCM 16595.</title>
        <authorList>
            <person name="Zhang X."/>
        </authorList>
    </citation>
    <scope>NUCLEOTIDE SEQUENCE [LARGE SCALE GENOMIC DNA]</scope>
    <source>
        <strain evidence="3 4">JCM 16595</strain>
    </source>
</reference>
<protein>
    <submittedName>
        <fullName evidence="3">Uncharacterized protein</fullName>
    </submittedName>
</protein>
<name>A0A6N8JC15_9BACT</name>
<dbReference type="RefSeq" id="WP_157300715.1">
    <property type="nucleotide sequence ID" value="NZ_BAAAZB010000005.1"/>
</dbReference>
<dbReference type="Pfam" id="PF01630">
    <property type="entry name" value="Glyco_hydro_56"/>
    <property type="match status" value="1"/>
</dbReference>
<evidence type="ECO:0000256" key="1">
    <source>
        <dbReference type="ARBA" id="ARBA00008871"/>
    </source>
</evidence>
<keyword evidence="2" id="KW-1015">Disulfide bond</keyword>
<gene>
    <name evidence="3" type="ORF">GO495_15930</name>
</gene>
<sequence>MMLINRLIAGKLFMLLLSMLPLVLLGQSRNYIRGRHIFVAIDDGGIDAQHFLKENEGNIGVVKMIYGTDIYPDNPTAVNIGVFKAAIVKAFPGVNDDGIGVLDWEGKAVYILANSAESDPDYVKVLNEFTKAIRFAKSIRPNVMWGFFGIPFRRRIFKNDEAWVNSNDKIAPLLRETDAFFPALYSSYSIAPDIVQKGNLKRGESIFSKDTREALRLALAYNKIVLPFIWHRYEINDKEYRDKVIPKVQFRNMVNDIVNASYSGKKVDGIVWWSKDTYFYSHKNAVVSGEAPNLKRFQIHYDSLIINYGNEIKKIAHK</sequence>
<comment type="similarity">
    <text evidence="1">Belongs to the glycosyl hydrolase 56 family.</text>
</comment>
<accession>A0A6N8JC15</accession>
<dbReference type="InterPro" id="IPR018155">
    <property type="entry name" value="Hyaluronidase"/>
</dbReference>
<comment type="caution">
    <text evidence="3">The sequence shown here is derived from an EMBL/GenBank/DDBJ whole genome shotgun (WGS) entry which is preliminary data.</text>
</comment>
<evidence type="ECO:0000313" key="4">
    <source>
        <dbReference type="Proteomes" id="UP000468388"/>
    </source>
</evidence>
<organism evidence="3 4">
    <name type="scientific">Chitinophaga oryziterrae</name>
    <dbReference type="NCBI Taxonomy" id="1031224"/>
    <lineage>
        <taxon>Bacteria</taxon>
        <taxon>Pseudomonadati</taxon>
        <taxon>Bacteroidota</taxon>
        <taxon>Chitinophagia</taxon>
        <taxon>Chitinophagales</taxon>
        <taxon>Chitinophagaceae</taxon>
        <taxon>Chitinophaga</taxon>
    </lineage>
</organism>
<evidence type="ECO:0000256" key="2">
    <source>
        <dbReference type="ARBA" id="ARBA00023157"/>
    </source>
</evidence>
<keyword evidence="4" id="KW-1185">Reference proteome</keyword>
<dbReference type="InterPro" id="IPR013785">
    <property type="entry name" value="Aldolase_TIM"/>
</dbReference>
<dbReference type="GO" id="GO:0005975">
    <property type="term" value="P:carbohydrate metabolic process"/>
    <property type="evidence" value="ECO:0007669"/>
    <property type="project" value="InterPro"/>
</dbReference>
<proteinExistence type="inferred from homology"/>